<gene>
    <name evidence="1" type="ORF">GSI_01711</name>
</gene>
<name>A0A2G8SQK5_9APHY</name>
<evidence type="ECO:0000313" key="2">
    <source>
        <dbReference type="Proteomes" id="UP000230002"/>
    </source>
</evidence>
<protein>
    <submittedName>
        <fullName evidence="1">Uncharacterized protein</fullName>
    </submittedName>
</protein>
<dbReference type="Proteomes" id="UP000230002">
    <property type="component" value="Unassembled WGS sequence"/>
</dbReference>
<dbReference type="AlphaFoldDB" id="A0A2G8SQK5"/>
<organism evidence="1 2">
    <name type="scientific">Ganoderma sinense ZZ0214-1</name>
    <dbReference type="NCBI Taxonomy" id="1077348"/>
    <lineage>
        <taxon>Eukaryota</taxon>
        <taxon>Fungi</taxon>
        <taxon>Dikarya</taxon>
        <taxon>Basidiomycota</taxon>
        <taxon>Agaricomycotina</taxon>
        <taxon>Agaricomycetes</taxon>
        <taxon>Polyporales</taxon>
        <taxon>Polyporaceae</taxon>
        <taxon>Ganoderma</taxon>
    </lineage>
</organism>
<evidence type="ECO:0000313" key="1">
    <source>
        <dbReference type="EMBL" id="PIL36051.1"/>
    </source>
</evidence>
<keyword evidence="2" id="KW-1185">Reference proteome</keyword>
<sequence>MPTTAATICSMLDGQPHAASTYAEATPFVGSFSEIRMGTYPTVQGAMRAAFVKMRKNTCHG</sequence>
<reference evidence="1 2" key="1">
    <citation type="journal article" date="2015" name="Sci. Rep.">
        <title>Chromosome-level genome map provides insights into diverse defense mechanisms in the medicinal fungus Ganoderma sinense.</title>
        <authorList>
            <person name="Zhu Y."/>
            <person name="Xu J."/>
            <person name="Sun C."/>
            <person name="Zhou S."/>
            <person name="Xu H."/>
            <person name="Nelson D.R."/>
            <person name="Qian J."/>
            <person name="Song J."/>
            <person name="Luo H."/>
            <person name="Xiang L."/>
            <person name="Li Y."/>
            <person name="Xu Z."/>
            <person name="Ji A."/>
            <person name="Wang L."/>
            <person name="Lu S."/>
            <person name="Hayward A."/>
            <person name="Sun W."/>
            <person name="Li X."/>
            <person name="Schwartz D.C."/>
            <person name="Wang Y."/>
            <person name="Chen S."/>
        </authorList>
    </citation>
    <scope>NUCLEOTIDE SEQUENCE [LARGE SCALE GENOMIC DNA]</scope>
    <source>
        <strain evidence="1 2">ZZ0214-1</strain>
    </source>
</reference>
<dbReference type="EMBL" id="AYKW01000002">
    <property type="protein sequence ID" value="PIL36051.1"/>
    <property type="molecule type" value="Genomic_DNA"/>
</dbReference>
<proteinExistence type="predicted"/>
<comment type="caution">
    <text evidence="1">The sequence shown here is derived from an EMBL/GenBank/DDBJ whole genome shotgun (WGS) entry which is preliminary data.</text>
</comment>
<accession>A0A2G8SQK5</accession>